<dbReference type="FunFam" id="3.20.20.70:FF:000138">
    <property type="entry name" value="NADPH dehydrogenase 1"/>
    <property type="match status" value="1"/>
</dbReference>
<dbReference type="CDD" id="cd02933">
    <property type="entry name" value="OYE_like_FMN"/>
    <property type="match status" value="1"/>
</dbReference>
<dbReference type="GO" id="GO:0042562">
    <property type="term" value="F:hormone binding"/>
    <property type="evidence" value="ECO:0007669"/>
    <property type="project" value="UniProtKB-ARBA"/>
</dbReference>
<dbReference type="PANTHER" id="PTHR22893:SF91">
    <property type="entry name" value="NADPH DEHYDROGENASE 2-RELATED"/>
    <property type="match status" value="1"/>
</dbReference>
<feature type="domain" description="NADH:flavin oxidoreductase/NADH oxidase N-terminal" evidence="7">
    <location>
        <begin position="14"/>
        <end position="361"/>
    </location>
</feature>
<comment type="cofactor">
    <cofactor evidence="1">
        <name>FMN</name>
        <dbReference type="ChEBI" id="CHEBI:58210"/>
    </cofactor>
</comment>
<dbReference type="InterPro" id="IPR045247">
    <property type="entry name" value="Oye-like"/>
</dbReference>
<keyword evidence="9" id="KW-1185">Reference proteome</keyword>
<evidence type="ECO:0000256" key="3">
    <source>
        <dbReference type="ARBA" id="ARBA00022643"/>
    </source>
</evidence>
<reference evidence="8 9" key="1">
    <citation type="submission" date="2018-03" db="EMBL/GenBank/DDBJ databases">
        <title>Candida pseudohaemulonii genome assembly and annotation.</title>
        <authorList>
            <person name="Munoz J.F."/>
            <person name="Gade L.G."/>
            <person name="Chow N.A."/>
            <person name="Litvintseva A.P."/>
            <person name="Loparev V.N."/>
            <person name="Cuomo C.A."/>
        </authorList>
    </citation>
    <scope>NUCLEOTIDE SEQUENCE [LARGE SCALE GENOMIC DNA]</scope>
    <source>
        <strain evidence="8 9">B12108</strain>
    </source>
</reference>
<dbReference type="GO" id="GO:0003959">
    <property type="term" value="F:NADPH dehydrogenase activity"/>
    <property type="evidence" value="ECO:0007669"/>
    <property type="project" value="TreeGrafter"/>
</dbReference>
<keyword evidence="3" id="KW-0288">FMN</keyword>
<dbReference type="Gene3D" id="3.20.20.70">
    <property type="entry name" value="Aldolase class I"/>
    <property type="match status" value="1"/>
</dbReference>
<dbReference type="OrthoDB" id="276546at2759"/>
<dbReference type="GeneID" id="36568255"/>
<evidence type="ECO:0000256" key="6">
    <source>
        <dbReference type="ARBA" id="ARBA00075326"/>
    </source>
</evidence>
<dbReference type="InterPro" id="IPR001155">
    <property type="entry name" value="OxRdtase_FMN_N"/>
</dbReference>
<dbReference type="VEuPathDB" id="FungiDB:C7M61_004868"/>
<dbReference type="SUPFAM" id="SSF51395">
    <property type="entry name" value="FMN-linked oxidoreductases"/>
    <property type="match status" value="1"/>
</dbReference>
<evidence type="ECO:0000313" key="8">
    <source>
        <dbReference type="EMBL" id="PSK35203.1"/>
    </source>
</evidence>
<gene>
    <name evidence="8" type="ORF">C7M61_004868</name>
</gene>
<comment type="caution">
    <text evidence="8">The sequence shown here is derived from an EMBL/GenBank/DDBJ whole genome shotgun (WGS) entry which is preliminary data.</text>
</comment>
<evidence type="ECO:0000256" key="4">
    <source>
        <dbReference type="ARBA" id="ARBA00056646"/>
    </source>
</evidence>
<protein>
    <recommendedName>
        <fullName evidence="5">Probable NADPH dehydrogenase</fullName>
    </recommendedName>
    <alternativeName>
        <fullName evidence="6">Estrogen-binding protein</fullName>
    </alternativeName>
</protein>
<dbReference type="Proteomes" id="UP000241107">
    <property type="component" value="Unassembled WGS sequence"/>
</dbReference>
<organism evidence="8 9">
    <name type="scientific">Candidozyma pseudohaemuli</name>
    <dbReference type="NCBI Taxonomy" id="418784"/>
    <lineage>
        <taxon>Eukaryota</taxon>
        <taxon>Fungi</taxon>
        <taxon>Dikarya</taxon>
        <taxon>Ascomycota</taxon>
        <taxon>Saccharomycotina</taxon>
        <taxon>Pichiomycetes</taxon>
        <taxon>Metschnikowiaceae</taxon>
        <taxon>Candidozyma</taxon>
    </lineage>
</organism>
<evidence type="ECO:0000259" key="7">
    <source>
        <dbReference type="Pfam" id="PF00724"/>
    </source>
</evidence>
<dbReference type="AlphaFoldDB" id="A0A2P7YGW6"/>
<evidence type="ECO:0000256" key="5">
    <source>
        <dbReference type="ARBA" id="ARBA00067604"/>
    </source>
</evidence>
<dbReference type="RefSeq" id="XP_024711739.1">
    <property type="nucleotide sequence ID" value="XM_024860182.1"/>
</dbReference>
<comment type="similarity">
    <text evidence="2">Belongs to the NADH:flavin oxidoreductase/NADH oxidase family.</text>
</comment>
<dbReference type="InterPro" id="IPR013785">
    <property type="entry name" value="Aldolase_TIM"/>
</dbReference>
<proteinExistence type="inferred from homology"/>
<name>A0A2P7YGW6_9ASCO</name>
<dbReference type="PANTHER" id="PTHR22893">
    <property type="entry name" value="NADH OXIDOREDUCTASE-RELATED"/>
    <property type="match status" value="1"/>
</dbReference>
<accession>A0A2P7YGW6</accession>
<sequence length="405" mass="46109">MPKPVEITPLKNTKVFEPIKVGKNELQTRIIFTPSTRYRALDDHTPSDLQLEYYDDRSKYPGTLITTEGVLATEKTGSLPRAPGIFNEKHIKEWKKITDKIHENKSFVTIQLWALGRVADPAQNKKEGQKLKGVSAVYPDEGVEKAAKEAGNELEAYTTEELDQLVEEIAESAKRSVEAGFDYVELHGATGYLFHQFFEVSSNKRTDKYGGSIENRSRFNLAVIDRITEAIGSDRLAIRLSPWLRYNGMQSNDDEVHPVATYGYFLSELQKRAEAGKPLAYISVIEPRVPEMLAGEDSFASNEFIKTVWRGNLLRSGNYTYDVPDFKDLLHDLEHGRTLGGFSRYFIANPDLIFRLRDGKALTKYDRDTFYTNQNWGYNTYLRADEKKDIDEEAEKAHEAAPISE</sequence>
<comment type="function">
    <text evidence="4">Oxidoreductase that binds mammalian estrogens with high affinity.</text>
</comment>
<dbReference type="GO" id="GO:0010181">
    <property type="term" value="F:FMN binding"/>
    <property type="evidence" value="ECO:0007669"/>
    <property type="project" value="InterPro"/>
</dbReference>
<dbReference type="EMBL" id="PYFQ01000018">
    <property type="protein sequence ID" value="PSK35203.1"/>
    <property type="molecule type" value="Genomic_DNA"/>
</dbReference>
<evidence type="ECO:0000256" key="1">
    <source>
        <dbReference type="ARBA" id="ARBA00001917"/>
    </source>
</evidence>
<dbReference type="Pfam" id="PF00724">
    <property type="entry name" value="Oxidored_FMN"/>
    <property type="match status" value="1"/>
</dbReference>
<evidence type="ECO:0000256" key="2">
    <source>
        <dbReference type="ARBA" id="ARBA00005979"/>
    </source>
</evidence>
<dbReference type="STRING" id="418784.A0A2P7YGW6"/>
<evidence type="ECO:0000313" key="9">
    <source>
        <dbReference type="Proteomes" id="UP000241107"/>
    </source>
</evidence>
<keyword evidence="3" id="KW-0285">Flavoprotein</keyword>